<dbReference type="EMBL" id="JBHLWM010000005">
    <property type="protein sequence ID" value="MFC0241966.1"/>
    <property type="molecule type" value="Genomic_DNA"/>
</dbReference>
<keyword evidence="2" id="KW-1185">Reference proteome</keyword>
<comment type="caution">
    <text evidence="1">The sequence shown here is derived from an EMBL/GenBank/DDBJ whole genome shotgun (WGS) entry which is preliminary data.</text>
</comment>
<accession>A0ABV6EUQ9</accession>
<reference evidence="1 2" key="1">
    <citation type="submission" date="2024-09" db="EMBL/GenBank/DDBJ databases">
        <authorList>
            <person name="Sun Q."/>
            <person name="Mori K."/>
        </authorList>
    </citation>
    <scope>NUCLEOTIDE SEQUENCE [LARGE SCALE GENOMIC DNA]</scope>
    <source>
        <strain evidence="1 2">KCTC 23279</strain>
    </source>
</reference>
<evidence type="ECO:0000313" key="2">
    <source>
        <dbReference type="Proteomes" id="UP001589775"/>
    </source>
</evidence>
<name>A0ABV6EUQ9_9BRAD</name>
<dbReference type="RefSeq" id="WP_378389722.1">
    <property type="nucleotide sequence ID" value="NZ_JBHLWM010000005.1"/>
</dbReference>
<gene>
    <name evidence="1" type="ORF">ACFFJ6_15860</name>
</gene>
<proteinExistence type="predicted"/>
<protein>
    <recommendedName>
        <fullName evidence="3">DUF3618 domain-containing protein</fullName>
    </recommendedName>
</protein>
<sequence>MGVLWLFAGSAGSRSRASKLAHSAGLDRVPDLASDLVETGRARMHDVQDRLSDGLSDVGEKAASVASVVRDSGAAAMDRASDFGRQLPETGAELFDAAKSRMTDLLEEQPLLLGALGLAIGAGIAASLPSTSVEADLFGETSDEFKAQARGFVDHASERVTAATRDAVGAATDEARRQGLTPDGVMKAVGEMGDKARRVVDAAEDNLRLE</sequence>
<evidence type="ECO:0008006" key="3">
    <source>
        <dbReference type="Google" id="ProtNLM"/>
    </source>
</evidence>
<dbReference type="Proteomes" id="UP001589775">
    <property type="component" value="Unassembled WGS sequence"/>
</dbReference>
<evidence type="ECO:0000313" key="1">
    <source>
        <dbReference type="EMBL" id="MFC0241966.1"/>
    </source>
</evidence>
<organism evidence="1 2">
    <name type="scientific">Rhodopseudomonas telluris</name>
    <dbReference type="NCBI Taxonomy" id="644215"/>
    <lineage>
        <taxon>Bacteria</taxon>
        <taxon>Pseudomonadati</taxon>
        <taxon>Pseudomonadota</taxon>
        <taxon>Alphaproteobacteria</taxon>
        <taxon>Hyphomicrobiales</taxon>
        <taxon>Nitrobacteraceae</taxon>
        <taxon>Rhodopseudomonas</taxon>
    </lineage>
</organism>